<dbReference type="InterPro" id="IPR011042">
    <property type="entry name" value="6-blade_b-propeller_TolB-like"/>
</dbReference>
<accession>D5U5X0</accession>
<evidence type="ECO:0000256" key="3">
    <source>
        <dbReference type="PROSITE-ProRule" id="PRU00504"/>
    </source>
</evidence>
<name>D5U5X0_BRAM5</name>
<dbReference type="PANTHER" id="PTHR24104">
    <property type="entry name" value="E3 UBIQUITIN-PROTEIN LIGASE NHLRC1-RELATED"/>
    <property type="match status" value="1"/>
</dbReference>
<dbReference type="PANTHER" id="PTHR24104:SF25">
    <property type="entry name" value="PROTEIN LIN-41"/>
    <property type="match status" value="1"/>
</dbReference>
<evidence type="ECO:0000313" key="5">
    <source>
        <dbReference type="Proteomes" id="UP000001915"/>
    </source>
</evidence>
<dbReference type="RefSeq" id="WP_013112889.1">
    <property type="nucleotide sequence ID" value="NC_014150.1"/>
</dbReference>
<dbReference type="InterPro" id="IPR019734">
    <property type="entry name" value="TPR_rpt"/>
</dbReference>
<keyword evidence="1" id="KW-0677">Repeat</keyword>
<feature type="repeat" description="NHL" evidence="3">
    <location>
        <begin position="246"/>
        <end position="289"/>
    </location>
</feature>
<dbReference type="eggNOG" id="COG3391">
    <property type="taxonomic scope" value="Bacteria"/>
</dbReference>
<dbReference type="EMBL" id="CP001959">
    <property type="protein sequence ID" value="ADG70461.1"/>
    <property type="molecule type" value="Genomic_DNA"/>
</dbReference>
<dbReference type="Gene3D" id="2.120.10.30">
    <property type="entry name" value="TolB, C-terminal domain"/>
    <property type="match status" value="2"/>
</dbReference>
<feature type="repeat" description="TPR" evidence="2">
    <location>
        <begin position="36"/>
        <end position="69"/>
    </location>
</feature>
<dbReference type="SUPFAM" id="SSF48452">
    <property type="entry name" value="TPR-like"/>
    <property type="match status" value="1"/>
</dbReference>
<dbReference type="SUPFAM" id="SSF53300">
    <property type="entry name" value="vWA-like"/>
    <property type="match status" value="1"/>
</dbReference>
<dbReference type="Pfam" id="PF17170">
    <property type="entry name" value="DUF5128"/>
    <property type="match status" value="1"/>
</dbReference>
<proteinExistence type="predicted"/>
<dbReference type="HOGENOM" id="CLU_025265_0_0_12"/>
<dbReference type="Gene3D" id="1.25.40.10">
    <property type="entry name" value="Tetratricopeptide repeat domain"/>
    <property type="match status" value="1"/>
</dbReference>
<dbReference type="KEGG" id="brm:Bmur_0357"/>
<dbReference type="Proteomes" id="UP000001915">
    <property type="component" value="Chromosome"/>
</dbReference>
<reference evidence="4 5" key="1">
    <citation type="journal article" date="2010" name="Stand. Genomic Sci.">
        <title>Complete genome sequence of Brachyspira murdochii type strain (56-150).</title>
        <authorList>
            <person name="Pati A."/>
            <person name="Sikorski J."/>
            <person name="Gronow S."/>
            <person name="Munk C."/>
            <person name="Lapidus A."/>
            <person name="Copeland A."/>
            <person name="Glavina Del Tio T."/>
            <person name="Nolan M."/>
            <person name="Lucas S."/>
            <person name="Chen F."/>
            <person name="Tice H."/>
            <person name="Cheng J.F."/>
            <person name="Han C."/>
            <person name="Detter J.C."/>
            <person name="Bruce D."/>
            <person name="Tapia R."/>
            <person name="Goodwin L."/>
            <person name="Pitluck S."/>
            <person name="Liolios K."/>
            <person name="Ivanova N."/>
            <person name="Mavromatis K."/>
            <person name="Mikhailova N."/>
            <person name="Chen A."/>
            <person name="Palaniappan K."/>
            <person name="Land M."/>
            <person name="Hauser L."/>
            <person name="Chang Y.J."/>
            <person name="Jeffries C.D."/>
            <person name="Spring S."/>
            <person name="Rohde M."/>
            <person name="Goker M."/>
            <person name="Bristow J."/>
            <person name="Eisen J.A."/>
            <person name="Markowitz V."/>
            <person name="Hugenholtz P."/>
            <person name="Kyrpides N.C."/>
            <person name="Klenk H.P."/>
        </authorList>
    </citation>
    <scope>NUCLEOTIDE SEQUENCE [LARGE SCALE GENOMIC DNA]</scope>
    <source>
        <strain evidence="5">ATCC 51284 / DSM 12563 / 56-150</strain>
    </source>
</reference>
<dbReference type="InterPro" id="IPR050952">
    <property type="entry name" value="TRIM-NHL_E3_ligases"/>
</dbReference>
<evidence type="ECO:0000256" key="1">
    <source>
        <dbReference type="ARBA" id="ARBA00022737"/>
    </source>
</evidence>
<gene>
    <name evidence="4" type="ordered locus">Bmur_0357</name>
</gene>
<dbReference type="PROSITE" id="PS50005">
    <property type="entry name" value="TPR"/>
    <property type="match status" value="1"/>
</dbReference>
<evidence type="ECO:0000256" key="2">
    <source>
        <dbReference type="PROSITE-ProRule" id="PRU00339"/>
    </source>
</evidence>
<organism evidence="4 5">
    <name type="scientific">Brachyspira murdochii (strain ATCC 51284 / DSM 12563 / 56-150)</name>
    <name type="common">Serpulina murdochii</name>
    <dbReference type="NCBI Taxonomy" id="526224"/>
    <lineage>
        <taxon>Bacteria</taxon>
        <taxon>Pseudomonadati</taxon>
        <taxon>Spirochaetota</taxon>
        <taxon>Spirochaetia</taxon>
        <taxon>Brachyspirales</taxon>
        <taxon>Brachyspiraceae</taxon>
        <taxon>Brachyspira</taxon>
    </lineage>
</organism>
<dbReference type="InterPro" id="IPR001258">
    <property type="entry name" value="NHL_repeat"/>
</dbReference>
<dbReference type="OrthoDB" id="9792285at2"/>
<dbReference type="AlphaFoldDB" id="D5U5X0"/>
<dbReference type="InterPro" id="IPR011990">
    <property type="entry name" value="TPR-like_helical_dom_sf"/>
</dbReference>
<dbReference type="InterPro" id="IPR036465">
    <property type="entry name" value="vWFA_dom_sf"/>
</dbReference>
<dbReference type="SUPFAM" id="SSF101898">
    <property type="entry name" value="NHL repeat"/>
    <property type="match status" value="1"/>
</dbReference>
<dbReference type="PROSITE" id="PS51125">
    <property type="entry name" value="NHL"/>
    <property type="match status" value="2"/>
</dbReference>
<sequence length="700" mass="80421">MRVKLLAVIVFFLTVMPLSYTFDKTPYYVNTETYDSYRELLRGVHYYNQERYDAAIASFRNSLNTNPTDKFIRYWYSKSLYKAGYMSLAINEWLNIARMGYEDPIILSKINKYDSANAVEEKKDILSNFIYLKAFSTNANFLKNINQPIQVQTMADGTLYVLDYSDSSLKRFDVNGNLLNKISYGKRLEVVQPSWWRKALQFIARVYPYEKLENPRGFTIDNSGNIYIANTKRDKIFKYNSNGNYITNIGVSGIGDGQLLGPSSVFADNDGKLYVSDTGNNRISVFDIEGNFLYSFGKLGENEGELFSPAGIVVNSQYIYIADMGNKRVQQFDLNGNYIKTIKHALFNEPRGLSFAKDGNLYIADGSKVFYYDINADTFTIFNNSERYTATPTSVSEGPNGDIYLTDFMSGRVDVYTRKEEYYANLDVFVDREYLNKFPIVVASVTVRDRMANPVIGLTADNFFVKENSSVDYKVGFYDAPELHEYRFVYLIEDSAAAKPYENRIKEEISNFTMNLQGNDEVLVIHYNDQVYKADNYDARNLRILENANNFHFTGGISALDDAYYEAVRLAGNSFKKTAVIHFTVSSPDDRVFNMMNFSDIASFAKNNAISLNQVYIGNEKSNYFLDLMTKNTYGYTINADLSVNYSAELERIKNINFGRYYIYYSSFRNLSQSGQFRALNVRVQYRDMYGEEEVGYVIP</sequence>
<protein>
    <submittedName>
        <fullName evidence="4">NHL repeat containing protein</fullName>
    </submittedName>
</protein>
<feature type="repeat" description="NHL" evidence="3">
    <location>
        <begin position="293"/>
        <end position="335"/>
    </location>
</feature>
<dbReference type="CDD" id="cd05819">
    <property type="entry name" value="NHL"/>
    <property type="match status" value="1"/>
</dbReference>
<dbReference type="STRING" id="526224.Bmur_0357"/>
<evidence type="ECO:0000313" key="4">
    <source>
        <dbReference type="EMBL" id="ADG70461.1"/>
    </source>
</evidence>
<dbReference type="GO" id="GO:0008270">
    <property type="term" value="F:zinc ion binding"/>
    <property type="evidence" value="ECO:0007669"/>
    <property type="project" value="UniProtKB-KW"/>
</dbReference>
<keyword evidence="2" id="KW-0802">TPR repeat</keyword>